<dbReference type="InterPro" id="IPR029063">
    <property type="entry name" value="SAM-dependent_MTases_sf"/>
</dbReference>
<dbReference type="InterPro" id="IPR029044">
    <property type="entry name" value="Nucleotide-diphossugar_trans"/>
</dbReference>
<comment type="caution">
    <text evidence="3">The sequence shown here is derived from an EMBL/GenBank/DDBJ whole genome shotgun (WGS) entry which is preliminary data.</text>
</comment>
<dbReference type="InterPro" id="IPR024078">
    <property type="entry name" value="LmbE-like_dom_sf"/>
</dbReference>
<evidence type="ECO:0000259" key="2">
    <source>
        <dbReference type="Pfam" id="PF00535"/>
    </source>
</evidence>
<evidence type="ECO:0000256" key="1">
    <source>
        <dbReference type="SAM" id="MobiDB-lite"/>
    </source>
</evidence>
<organism evidence="3 5">
    <name type="scientific">Xanthobacter flavus</name>
    <dbReference type="NCBI Taxonomy" id="281"/>
    <lineage>
        <taxon>Bacteria</taxon>
        <taxon>Pseudomonadati</taxon>
        <taxon>Pseudomonadota</taxon>
        <taxon>Alphaproteobacteria</taxon>
        <taxon>Hyphomicrobiales</taxon>
        <taxon>Xanthobacteraceae</taxon>
        <taxon>Xanthobacter</taxon>
    </lineage>
</organism>
<dbReference type="Pfam" id="PF13489">
    <property type="entry name" value="Methyltransf_23"/>
    <property type="match status" value="1"/>
</dbReference>
<dbReference type="Gene3D" id="3.90.550.10">
    <property type="entry name" value="Spore Coat Polysaccharide Biosynthesis Protein SpsA, Chain A"/>
    <property type="match status" value="1"/>
</dbReference>
<dbReference type="RefSeq" id="WP_281808997.1">
    <property type="nucleotide sequence ID" value="NZ_BSDO01000006.1"/>
</dbReference>
<dbReference type="Pfam" id="PF02585">
    <property type="entry name" value="PIG-L"/>
    <property type="match status" value="1"/>
</dbReference>
<evidence type="ECO:0000313" key="4">
    <source>
        <dbReference type="EMBL" id="MDR6335250.1"/>
    </source>
</evidence>
<dbReference type="CDD" id="cd02440">
    <property type="entry name" value="AdoMet_MTases"/>
    <property type="match status" value="1"/>
</dbReference>
<dbReference type="PANTHER" id="PTHR12993:SF11">
    <property type="entry name" value="N-ACETYLGLUCOSAMINYL-PHOSPHATIDYLINOSITOL DE-N-ACETYLASE"/>
    <property type="match status" value="1"/>
</dbReference>
<dbReference type="Gene3D" id="3.40.50.150">
    <property type="entry name" value="Vaccinia Virus protein VP39"/>
    <property type="match status" value="1"/>
</dbReference>
<sequence length="1252" mass="134299">MNEASIIPYSCVRRLIEGAALVLAPHPDDEILGCGGAVLRHVDAGDPVTVVVFTDGAAASGAADHAGDYVAMRQAESRAAAQVLGYGAPHFLNYPDRGLTYDEDLVARVASLIAIHRPAIVYAPSIYEVHPDHRALAFAAIEAVRRRGGPLAVACYEIGNPQLPNRLLDVTDLTDTLKAAMRCFPSQLAERPYDSYVLDGLNRFRAYTLGPGVDAAEAYWMATGEALRARPPGLYRALMGAWADAGAAPTVAAPAATIAPLVSIVTRTIGRASLAETLDSICAQTYPHIEIVLVEADPAQAGRSGEGCWRYPLRTVGGTVPLDRSVAANLGLAHARGEMILLLDDDDYIDPDHVATLVALLRGAGDAVAAYSGVRVVASREPGQPPVAVFHEPFDADRLAYDNYLPVHGVLFRRRALDAGCRFDESLVLYEDWDFWLQVSRHGRFLRSDGVTATYVSTGGSGAGTGAFDPALAHAARLAVYSKWLGLWQPEDINRVLGVHRATEHRLHQVQAENGMLRGEAAALHGRIAALEAELAKAAEATVAAAAPPDARPTDAQAAEVHPAWDAQPLSSQGEGEGGEPAVADAQPEQPETEETAGAPQAEPVQPTDEAGLDHHGPDDAPALGHETSPEAAPPAPDAPATTAPDDAAATPALATGTEEDASAAGADGPPDLSAFKALPFPLNVYGALLQIEVGEVAWLHFALFDHPGEPMVTAQRRSTDLLLAQLPPPPARILEVGTGLGTLLAELVAKGYDVTGINPDPAQVAVARARYGADLPLVEATYEGWTPPPDAEPFDVILFQESAQYVGSLEIFDRALDLLKPGGAVVILDEFAIQRTLLTPEPLHLYGHIVALAERLGFTKEVEQDFSTMAVHTVDAMLEMTRRHRATLEGELGVPGAMLDALDASNRAYQSAYAEGRFGYRLLVLRRSVEKGWRMRRITPELFPAFAELFRETFGHDMSLEHWLWKYGDNRGHGLGIWIDGQLAIHYGGISRPTLAFGHPTRLSLSGDLMARKGSQRSLGRQGPFFASAATMQEIYSGFGTEHLVAAGFPNAKAMRGPRLLGLYSEATDRVMELHWPAIADSSPPAARRLTDPGDAEARRQVDALWGQMAADLSAEVVAIRDWDSLVQRFLRHPEKVYELHLVHGPAEADALGLVVLRRTAEDAMELLDLVGPLAAMPTLVEAARRIAGAAGARDLWGWFAETCVAMRIAGPDCELRDIQVETPTTAWRPGIPAEEMRGRVWLTGGDADFH</sequence>
<dbReference type="SUPFAM" id="SSF53335">
    <property type="entry name" value="S-adenosyl-L-methionine-dependent methyltransferases"/>
    <property type="match status" value="1"/>
</dbReference>
<feature type="domain" description="Glycosyltransferase 2-like" evidence="2">
    <location>
        <begin position="272"/>
        <end position="381"/>
    </location>
</feature>
<dbReference type="InterPro" id="IPR003737">
    <property type="entry name" value="GlcNAc_PI_deacetylase-related"/>
</dbReference>
<keyword evidence="4" id="KW-0808">Transferase</keyword>
<name>A0A9W6CR22_XANFL</name>
<dbReference type="Proteomes" id="UP001245370">
    <property type="component" value="Unassembled WGS sequence"/>
</dbReference>
<keyword evidence="4" id="KW-0489">Methyltransferase</keyword>
<dbReference type="InterPro" id="IPR001173">
    <property type="entry name" value="Glyco_trans_2-like"/>
</dbReference>
<feature type="region of interest" description="Disordered" evidence="1">
    <location>
        <begin position="568"/>
        <end position="647"/>
    </location>
</feature>
<dbReference type="AlphaFoldDB" id="A0A9W6CR22"/>
<keyword evidence="6" id="KW-1185">Reference proteome</keyword>
<dbReference type="GO" id="GO:0008168">
    <property type="term" value="F:methyltransferase activity"/>
    <property type="evidence" value="ECO:0007669"/>
    <property type="project" value="UniProtKB-KW"/>
</dbReference>
<dbReference type="Gene3D" id="3.40.50.10320">
    <property type="entry name" value="LmbE-like"/>
    <property type="match status" value="1"/>
</dbReference>
<dbReference type="SUPFAM" id="SSF102588">
    <property type="entry name" value="LmbE-like"/>
    <property type="match status" value="1"/>
</dbReference>
<evidence type="ECO:0000313" key="6">
    <source>
        <dbReference type="Proteomes" id="UP001245370"/>
    </source>
</evidence>
<reference evidence="3" key="1">
    <citation type="submission" date="2022-12" db="EMBL/GenBank/DDBJ databases">
        <title>Reference genome sequencing for broad-spectrum identification of bacterial and archaeal isolates by mass spectrometry.</title>
        <authorList>
            <person name="Sekiguchi Y."/>
            <person name="Tourlousse D.M."/>
        </authorList>
    </citation>
    <scope>NUCLEOTIDE SEQUENCE</scope>
    <source>
        <strain evidence="3">301</strain>
    </source>
</reference>
<dbReference type="SUPFAM" id="SSF53448">
    <property type="entry name" value="Nucleotide-diphospho-sugar transferases"/>
    <property type="match status" value="1"/>
</dbReference>
<protein>
    <submittedName>
        <fullName evidence="4">LmbE family N-acetylglucosaminyl deacetylase/SAM-dependent methyltransferase</fullName>
    </submittedName>
</protein>
<dbReference type="Pfam" id="PF00535">
    <property type="entry name" value="Glycos_transf_2"/>
    <property type="match status" value="1"/>
</dbReference>
<dbReference type="Proteomes" id="UP001144397">
    <property type="component" value="Unassembled WGS sequence"/>
</dbReference>
<dbReference type="PANTHER" id="PTHR12993">
    <property type="entry name" value="N-ACETYLGLUCOSAMINYL-PHOSPHATIDYLINOSITOL DE-N-ACETYLASE-RELATED"/>
    <property type="match status" value="1"/>
</dbReference>
<dbReference type="GO" id="GO:0032259">
    <property type="term" value="P:methylation"/>
    <property type="evidence" value="ECO:0007669"/>
    <property type="project" value="UniProtKB-KW"/>
</dbReference>
<reference evidence="4 6" key="2">
    <citation type="submission" date="2023-07" db="EMBL/GenBank/DDBJ databases">
        <title>Genomic Encyclopedia of Type Strains, Phase IV (KMG-IV): sequencing the most valuable type-strain genomes for metagenomic binning, comparative biology and taxonomic classification.</title>
        <authorList>
            <person name="Goeker M."/>
        </authorList>
    </citation>
    <scope>NUCLEOTIDE SEQUENCE [LARGE SCALE GENOMIC DNA]</scope>
    <source>
        <strain evidence="4 6">DSM 338</strain>
    </source>
</reference>
<dbReference type="GO" id="GO:0016811">
    <property type="term" value="F:hydrolase activity, acting on carbon-nitrogen (but not peptide) bonds, in linear amides"/>
    <property type="evidence" value="ECO:0007669"/>
    <property type="project" value="TreeGrafter"/>
</dbReference>
<proteinExistence type="predicted"/>
<dbReference type="EMBL" id="BSDO01000006">
    <property type="protein sequence ID" value="GLI24200.1"/>
    <property type="molecule type" value="Genomic_DNA"/>
</dbReference>
<evidence type="ECO:0000313" key="3">
    <source>
        <dbReference type="EMBL" id="GLI24200.1"/>
    </source>
</evidence>
<dbReference type="EMBL" id="JAVDPY010000007">
    <property type="protein sequence ID" value="MDR6335250.1"/>
    <property type="molecule type" value="Genomic_DNA"/>
</dbReference>
<evidence type="ECO:0000313" key="5">
    <source>
        <dbReference type="Proteomes" id="UP001144397"/>
    </source>
</evidence>
<accession>A0A9W6CR22</accession>
<gene>
    <name evidence="4" type="ORF">GGQ86_003745</name>
    <name evidence="3" type="ORF">XFLAVUS301_38740</name>
</gene>
<dbReference type="GeneID" id="95764649"/>